<reference evidence="2 3" key="1">
    <citation type="submission" date="2015-07" db="EMBL/GenBank/DDBJ databases">
        <title>Comparative genomics of the Sigatoka disease complex on banana suggests a link between parallel evolutionary changes in Pseudocercospora fijiensis and Pseudocercospora eumusae and increased virulence on the banana host.</title>
        <authorList>
            <person name="Chang T.-C."/>
            <person name="Salvucci A."/>
            <person name="Crous P.W."/>
            <person name="Stergiopoulos I."/>
        </authorList>
    </citation>
    <scope>NUCLEOTIDE SEQUENCE [LARGE SCALE GENOMIC DNA]</scope>
    <source>
        <strain evidence="2 3">CBS 116634</strain>
    </source>
</reference>
<name>A0A139IKN2_9PEZI</name>
<proteinExistence type="predicted"/>
<dbReference type="EMBL" id="LFZO01000061">
    <property type="protein sequence ID" value="KXT15338.1"/>
    <property type="molecule type" value="Genomic_DNA"/>
</dbReference>
<keyword evidence="3" id="KW-1185">Reference proteome</keyword>
<evidence type="ECO:0000256" key="1">
    <source>
        <dbReference type="SAM" id="MobiDB-lite"/>
    </source>
</evidence>
<gene>
    <name evidence="2" type="ORF">AC579_2832</name>
</gene>
<evidence type="ECO:0000313" key="2">
    <source>
        <dbReference type="EMBL" id="KXT15338.1"/>
    </source>
</evidence>
<dbReference type="Proteomes" id="UP000073492">
    <property type="component" value="Unassembled WGS sequence"/>
</dbReference>
<feature type="region of interest" description="Disordered" evidence="1">
    <location>
        <begin position="37"/>
        <end position="62"/>
    </location>
</feature>
<accession>A0A139IKN2</accession>
<dbReference type="AlphaFoldDB" id="A0A139IKN2"/>
<evidence type="ECO:0000313" key="3">
    <source>
        <dbReference type="Proteomes" id="UP000073492"/>
    </source>
</evidence>
<comment type="caution">
    <text evidence="2">The sequence shown here is derived from an EMBL/GenBank/DDBJ whole genome shotgun (WGS) entry which is preliminary data.</text>
</comment>
<sequence length="94" mass="10436">MASAGAEYGTGYQHITSLAAQATGSNLAITMAMNGGAAFGSGEQGTATPSRTHRDRGFREEQNRRQKLLQWLQFPQMNTRRKNIHLDSRRQREG</sequence>
<organism evidence="2 3">
    <name type="scientific">Pseudocercospora musae</name>
    <dbReference type="NCBI Taxonomy" id="113226"/>
    <lineage>
        <taxon>Eukaryota</taxon>
        <taxon>Fungi</taxon>
        <taxon>Dikarya</taxon>
        <taxon>Ascomycota</taxon>
        <taxon>Pezizomycotina</taxon>
        <taxon>Dothideomycetes</taxon>
        <taxon>Dothideomycetidae</taxon>
        <taxon>Mycosphaerellales</taxon>
        <taxon>Mycosphaerellaceae</taxon>
        <taxon>Pseudocercospora</taxon>
    </lineage>
</organism>
<protein>
    <submittedName>
        <fullName evidence="2">Uncharacterized protein</fullName>
    </submittedName>
</protein>